<reference evidence="1" key="2">
    <citation type="submission" date="2021-01" db="UniProtKB">
        <authorList>
            <consortium name="EnsemblPlants"/>
        </authorList>
    </citation>
    <scope>IDENTIFICATION</scope>
</reference>
<dbReference type="Proteomes" id="UP000594261">
    <property type="component" value="Chromosome 2"/>
</dbReference>
<dbReference type="AlphaFoldDB" id="A0A7N2KZM1"/>
<proteinExistence type="predicted"/>
<protein>
    <submittedName>
        <fullName evidence="1">Uncharacterized protein</fullName>
    </submittedName>
</protein>
<organism evidence="1 2">
    <name type="scientific">Quercus lobata</name>
    <name type="common">Valley oak</name>
    <dbReference type="NCBI Taxonomy" id="97700"/>
    <lineage>
        <taxon>Eukaryota</taxon>
        <taxon>Viridiplantae</taxon>
        <taxon>Streptophyta</taxon>
        <taxon>Embryophyta</taxon>
        <taxon>Tracheophyta</taxon>
        <taxon>Spermatophyta</taxon>
        <taxon>Magnoliopsida</taxon>
        <taxon>eudicotyledons</taxon>
        <taxon>Gunneridae</taxon>
        <taxon>Pentapetalae</taxon>
        <taxon>rosids</taxon>
        <taxon>fabids</taxon>
        <taxon>Fagales</taxon>
        <taxon>Fagaceae</taxon>
        <taxon>Quercus</taxon>
    </lineage>
</organism>
<keyword evidence="2" id="KW-1185">Reference proteome</keyword>
<dbReference type="InParanoid" id="A0A7N2KZM1"/>
<reference evidence="2" key="1">
    <citation type="journal article" date="2016" name="G3 (Bethesda)">
        <title>First Draft Assembly and Annotation of the Genome of a California Endemic Oak Quercus lobata Nee (Fagaceae).</title>
        <authorList>
            <person name="Sork V.L."/>
            <person name="Fitz-Gibbon S.T."/>
            <person name="Puiu D."/>
            <person name="Crepeau M."/>
            <person name="Gugger P.F."/>
            <person name="Sherman R."/>
            <person name="Stevens K."/>
            <person name="Langley C.H."/>
            <person name="Pellegrini M."/>
            <person name="Salzberg S.L."/>
        </authorList>
    </citation>
    <scope>NUCLEOTIDE SEQUENCE [LARGE SCALE GENOMIC DNA]</scope>
    <source>
        <strain evidence="2">cv. SW786</strain>
    </source>
</reference>
<accession>A0A7N2KZM1</accession>
<name>A0A7N2KZM1_QUELO</name>
<sequence length="102" mass="11287">MACLAAGTGVDGCSHTVRGGSLLSLRSEALFFPKVSVVRMGEAKGLSVKAMAVVLKFKGTQRREKHLTKMIEKKPNESSAKKLLESEEALTEIRREQKERRE</sequence>
<dbReference type="EnsemblPlants" id="QL02p072676:mrna">
    <property type="protein sequence ID" value="QL02p072676:mrna:CDS:3"/>
    <property type="gene ID" value="QL02p072676"/>
</dbReference>
<dbReference type="Gramene" id="QL02p072676:mrna">
    <property type="protein sequence ID" value="QL02p072676:mrna:CDS:3"/>
    <property type="gene ID" value="QL02p072676"/>
</dbReference>
<evidence type="ECO:0000313" key="2">
    <source>
        <dbReference type="Proteomes" id="UP000594261"/>
    </source>
</evidence>
<evidence type="ECO:0000313" key="1">
    <source>
        <dbReference type="EnsemblPlants" id="QL02p072676:mrna:CDS:3"/>
    </source>
</evidence>